<organism evidence="2 3">
    <name type="scientific">Caulochytrium protostelioides</name>
    <dbReference type="NCBI Taxonomy" id="1555241"/>
    <lineage>
        <taxon>Eukaryota</taxon>
        <taxon>Fungi</taxon>
        <taxon>Fungi incertae sedis</taxon>
        <taxon>Chytridiomycota</taxon>
        <taxon>Chytridiomycota incertae sedis</taxon>
        <taxon>Chytridiomycetes</taxon>
        <taxon>Caulochytriales</taxon>
        <taxon>Caulochytriaceae</taxon>
        <taxon>Caulochytrium</taxon>
    </lineage>
</organism>
<feature type="domain" description="Zinc finger CHCC-type" evidence="1">
    <location>
        <begin position="109"/>
        <end position="145"/>
    </location>
</feature>
<dbReference type="GO" id="GO:0006120">
    <property type="term" value="P:mitochondrial electron transport, NADH to ubiquinone"/>
    <property type="evidence" value="ECO:0007669"/>
    <property type="project" value="TreeGrafter"/>
</dbReference>
<evidence type="ECO:0000313" key="2">
    <source>
        <dbReference type="EMBL" id="RKP03175.1"/>
    </source>
</evidence>
<dbReference type="AlphaFoldDB" id="A0A4P9XCL3"/>
<proteinExistence type="predicted"/>
<dbReference type="Proteomes" id="UP000274922">
    <property type="component" value="Unassembled WGS sequence"/>
</dbReference>
<gene>
    <name evidence="2" type="ORF">CXG81DRAFT_17239</name>
</gene>
<dbReference type="PANTHER" id="PTHR13156:SF0">
    <property type="entry name" value="NADH DEHYDROGENASE [UBIQUINONE] IRON-SULFUR PROTEIN 6, MITOCHONDRIAL"/>
    <property type="match status" value="1"/>
</dbReference>
<accession>A0A4P9XCL3</accession>
<dbReference type="PANTHER" id="PTHR13156">
    <property type="entry name" value="NADH-UBIQUINONE OXIDOREDUCTASE 13 KD-A SUBUNIT"/>
    <property type="match status" value="1"/>
</dbReference>
<dbReference type="EMBL" id="ML014127">
    <property type="protein sequence ID" value="RKP03175.1"/>
    <property type="molecule type" value="Genomic_DNA"/>
</dbReference>
<dbReference type="OrthoDB" id="307899at2759"/>
<dbReference type="InterPro" id="IPR019401">
    <property type="entry name" value="Znf_CHCC"/>
</dbReference>
<evidence type="ECO:0000313" key="3">
    <source>
        <dbReference type="Proteomes" id="UP000274922"/>
    </source>
</evidence>
<keyword evidence="3" id="KW-1185">Reference proteome</keyword>
<dbReference type="Gene3D" id="2.60.260.40">
    <property type="entry name" value="q5lls5 like domains"/>
    <property type="match status" value="1"/>
</dbReference>
<sequence>MVLAFSLRRAATARGGASRLLSSSARQWESVPSTLPTVPGTGATTGRVPPPAAVEELAGLSRDGQHTTRVAREAAYTGPRFEQTVLSAQPQPHSAQELIAQVPIIKVAGRRTSCNGGGGALGHPRIFMNLDDGKPVGCGYCGLRFQMDAEHHH</sequence>
<name>A0A4P9XCL3_9FUNG</name>
<dbReference type="Pfam" id="PF10276">
    <property type="entry name" value="zf-CHCC"/>
    <property type="match status" value="1"/>
</dbReference>
<protein>
    <recommendedName>
        <fullName evidence="1">Zinc finger CHCC-type domain-containing protein</fullName>
    </recommendedName>
</protein>
<dbReference type="GO" id="GO:0005739">
    <property type="term" value="C:mitochondrion"/>
    <property type="evidence" value="ECO:0007669"/>
    <property type="project" value="GOC"/>
</dbReference>
<reference evidence="3" key="1">
    <citation type="journal article" date="2018" name="Nat. Microbiol.">
        <title>Leveraging single-cell genomics to expand the fungal tree of life.</title>
        <authorList>
            <person name="Ahrendt S.R."/>
            <person name="Quandt C.A."/>
            <person name="Ciobanu D."/>
            <person name="Clum A."/>
            <person name="Salamov A."/>
            <person name="Andreopoulos B."/>
            <person name="Cheng J.F."/>
            <person name="Woyke T."/>
            <person name="Pelin A."/>
            <person name="Henrissat B."/>
            <person name="Reynolds N.K."/>
            <person name="Benny G.L."/>
            <person name="Smith M.E."/>
            <person name="James T.Y."/>
            <person name="Grigoriev I.V."/>
        </authorList>
    </citation>
    <scope>NUCLEOTIDE SEQUENCE [LARGE SCALE GENOMIC DNA]</scope>
    <source>
        <strain evidence="3">ATCC 52028</strain>
    </source>
</reference>
<evidence type="ECO:0000259" key="1">
    <source>
        <dbReference type="Pfam" id="PF10276"/>
    </source>
</evidence>
<dbReference type="STRING" id="1555241.A0A4P9XCL3"/>